<dbReference type="Gene3D" id="2.60.40.2470">
    <property type="entry name" value="SoxY domain"/>
    <property type="match status" value="1"/>
</dbReference>
<dbReference type="AlphaFoldDB" id="A0A3B0YN07"/>
<dbReference type="EMBL" id="UOFL01000239">
    <property type="protein sequence ID" value="VAW82305.1"/>
    <property type="molecule type" value="Genomic_DNA"/>
</dbReference>
<reference evidence="2" key="1">
    <citation type="submission" date="2018-06" db="EMBL/GenBank/DDBJ databases">
        <authorList>
            <person name="Zhirakovskaya E."/>
        </authorList>
    </citation>
    <scope>NUCLEOTIDE SEQUENCE</scope>
</reference>
<feature type="non-terminal residue" evidence="2">
    <location>
        <position position="1"/>
    </location>
</feature>
<accession>A0A3B0YN07</accession>
<name>A0A3B0YN07_9ZZZZ</name>
<gene>
    <name evidence="2" type="ORF">MNBD_GAMMA12-3118</name>
</gene>
<evidence type="ECO:0000313" key="2">
    <source>
        <dbReference type="EMBL" id="VAW82305.1"/>
    </source>
</evidence>
<sequence length="97" mass="10268">NKTNKIKIKSPEIAENGQEVPVNIKGEKGLVSSIAIFAEHNVTPLVAIFKYKEGSDLASGLRVKLKLTGNIYVIAKTNQGLVGVVQYIKVTTGGCGG</sequence>
<organism evidence="2">
    <name type="scientific">hydrothermal vent metagenome</name>
    <dbReference type="NCBI Taxonomy" id="652676"/>
    <lineage>
        <taxon>unclassified sequences</taxon>
        <taxon>metagenomes</taxon>
        <taxon>ecological metagenomes</taxon>
    </lineage>
</organism>
<evidence type="ECO:0000259" key="1">
    <source>
        <dbReference type="Pfam" id="PF13501"/>
    </source>
</evidence>
<dbReference type="Pfam" id="PF13501">
    <property type="entry name" value="SoxY"/>
    <property type="match status" value="1"/>
</dbReference>
<proteinExistence type="predicted"/>
<protein>
    <recommendedName>
        <fullName evidence="1">Ig-like SoxY domain-containing protein</fullName>
    </recommendedName>
</protein>
<dbReference type="InterPro" id="IPR038162">
    <property type="entry name" value="SoxY_sf"/>
</dbReference>
<feature type="domain" description="Ig-like SoxY" evidence="1">
    <location>
        <begin position="3"/>
        <end position="95"/>
    </location>
</feature>
<dbReference type="InterPro" id="IPR032711">
    <property type="entry name" value="SoxY"/>
</dbReference>